<dbReference type="FunFam" id="3.30.160.60:FF:000100">
    <property type="entry name" value="Zinc finger 45-like"/>
    <property type="match status" value="1"/>
</dbReference>
<comment type="subcellular location">
    <subcellularLocation>
        <location evidence="1">Nucleus</location>
    </subcellularLocation>
</comment>
<dbReference type="FunFam" id="3.30.160.60:FF:000202">
    <property type="entry name" value="Zinc finger protein 574"/>
    <property type="match status" value="1"/>
</dbReference>
<dbReference type="GO" id="GO:0008270">
    <property type="term" value="F:zinc ion binding"/>
    <property type="evidence" value="ECO:0007669"/>
    <property type="project" value="UniProtKB-UniRule"/>
</dbReference>
<keyword evidence="10" id="KW-0539">Nucleus</keyword>
<dbReference type="PANTHER" id="PTHR24381:SF450">
    <property type="entry name" value="GASTRULA ZINC FINGER PROTEIN XLCGF26.1-LIKE-RELATED"/>
    <property type="match status" value="1"/>
</dbReference>
<evidence type="ECO:0000256" key="9">
    <source>
        <dbReference type="ARBA" id="ARBA00023163"/>
    </source>
</evidence>
<accession>A0A1B0DAM5</accession>
<evidence type="ECO:0000256" key="1">
    <source>
        <dbReference type="ARBA" id="ARBA00004123"/>
    </source>
</evidence>
<reference evidence="12" key="1">
    <citation type="submission" date="2022-08" db="UniProtKB">
        <authorList>
            <consortium name="EnsemblMetazoa"/>
        </authorList>
    </citation>
    <scope>IDENTIFICATION</scope>
    <source>
        <strain evidence="12">Israel</strain>
    </source>
</reference>
<evidence type="ECO:0000313" key="13">
    <source>
        <dbReference type="Proteomes" id="UP000092462"/>
    </source>
</evidence>
<evidence type="ECO:0000256" key="8">
    <source>
        <dbReference type="ARBA" id="ARBA00023125"/>
    </source>
</evidence>
<dbReference type="GO" id="GO:0030674">
    <property type="term" value="F:protein-macromolecule adaptor activity"/>
    <property type="evidence" value="ECO:0007669"/>
    <property type="project" value="UniProtKB-ARBA"/>
</dbReference>
<dbReference type="PANTHER" id="PTHR24381">
    <property type="entry name" value="ZINC FINGER PROTEIN"/>
    <property type="match status" value="1"/>
</dbReference>
<dbReference type="InterPro" id="IPR012934">
    <property type="entry name" value="Znf_AD"/>
</dbReference>
<dbReference type="FunFam" id="3.30.160.60:FF:001111">
    <property type="entry name" value="Zinc finger protein 92 homolog"/>
    <property type="match status" value="1"/>
</dbReference>
<dbReference type="VEuPathDB" id="VectorBase:PPAPM1_005086"/>
<evidence type="ECO:0000256" key="5">
    <source>
        <dbReference type="ARBA" id="ARBA00022771"/>
    </source>
</evidence>
<evidence type="ECO:0000256" key="6">
    <source>
        <dbReference type="ARBA" id="ARBA00022833"/>
    </source>
</evidence>
<evidence type="ECO:0000256" key="7">
    <source>
        <dbReference type="ARBA" id="ARBA00023015"/>
    </source>
</evidence>
<evidence type="ECO:0000256" key="11">
    <source>
        <dbReference type="SAM" id="MobiDB-lite"/>
    </source>
</evidence>
<dbReference type="EMBL" id="AJVK01029204">
    <property type="status" value="NOT_ANNOTATED_CDS"/>
    <property type="molecule type" value="Genomic_DNA"/>
</dbReference>
<evidence type="ECO:0000256" key="10">
    <source>
        <dbReference type="ARBA" id="ARBA00023242"/>
    </source>
</evidence>
<dbReference type="PROSITE" id="PS50157">
    <property type="entry name" value="ZINC_FINGER_C2H2_2"/>
    <property type="match status" value="10"/>
</dbReference>
<dbReference type="InterPro" id="IPR013087">
    <property type="entry name" value="Znf_C2H2_type"/>
</dbReference>
<dbReference type="InterPro" id="IPR036236">
    <property type="entry name" value="Znf_C2H2_sf"/>
</dbReference>
<keyword evidence="9" id="KW-0804">Transcription</keyword>
<dbReference type="AlphaFoldDB" id="A0A1B0DAM5"/>
<comment type="similarity">
    <text evidence="2">Belongs to the krueppel C2H2-type zinc-finger protein family.</text>
</comment>
<evidence type="ECO:0000256" key="4">
    <source>
        <dbReference type="ARBA" id="ARBA00022737"/>
    </source>
</evidence>
<proteinExistence type="inferred from homology"/>
<dbReference type="GO" id="GO:0005634">
    <property type="term" value="C:nucleus"/>
    <property type="evidence" value="ECO:0007669"/>
    <property type="project" value="UniProtKB-SubCell"/>
</dbReference>
<dbReference type="Proteomes" id="UP000092462">
    <property type="component" value="Unassembled WGS sequence"/>
</dbReference>
<dbReference type="PROSITE" id="PS51915">
    <property type="entry name" value="ZAD"/>
    <property type="match status" value="1"/>
</dbReference>
<dbReference type="SUPFAM" id="SSF57716">
    <property type="entry name" value="Glucocorticoid receptor-like (DNA-binding domain)"/>
    <property type="match status" value="1"/>
</dbReference>
<feature type="region of interest" description="Disordered" evidence="11">
    <location>
        <begin position="554"/>
        <end position="590"/>
    </location>
</feature>
<evidence type="ECO:0000256" key="3">
    <source>
        <dbReference type="ARBA" id="ARBA00022723"/>
    </source>
</evidence>
<dbReference type="Gene3D" id="3.30.160.60">
    <property type="entry name" value="Classic Zinc Finger"/>
    <property type="match status" value="10"/>
</dbReference>
<keyword evidence="7" id="KW-0805">Transcription regulation</keyword>
<dbReference type="VEuPathDB" id="VectorBase:PPAPM1_001021"/>
<dbReference type="FunFam" id="3.30.160.60:FF:000688">
    <property type="entry name" value="zinc finger protein 197 isoform X1"/>
    <property type="match status" value="1"/>
</dbReference>
<keyword evidence="4" id="KW-0677">Repeat</keyword>
<dbReference type="SUPFAM" id="SSF57667">
    <property type="entry name" value="beta-beta-alpha zinc fingers"/>
    <property type="match status" value="6"/>
</dbReference>
<dbReference type="GO" id="GO:0032502">
    <property type="term" value="P:developmental process"/>
    <property type="evidence" value="ECO:0007669"/>
    <property type="project" value="UniProtKB-ARBA"/>
</dbReference>
<keyword evidence="8" id="KW-0238">DNA-binding</keyword>
<dbReference type="Pfam" id="PF07776">
    <property type="entry name" value="zf-AD"/>
    <property type="match status" value="1"/>
</dbReference>
<keyword evidence="5" id="KW-0863">Zinc-finger</keyword>
<dbReference type="FunFam" id="3.30.160.60:FF:001370">
    <property type="entry name" value="Zinc finger protein"/>
    <property type="match status" value="1"/>
</dbReference>
<protein>
    <recommendedName>
        <fullName evidence="14">C2h2-type zn-finger protein</fullName>
    </recommendedName>
</protein>
<dbReference type="PROSITE" id="PS00028">
    <property type="entry name" value="ZINC_FINGER_C2H2_1"/>
    <property type="match status" value="10"/>
</dbReference>
<dbReference type="EnsemblMetazoa" id="PPAI004730-RA">
    <property type="protein sequence ID" value="PPAI004730-PA"/>
    <property type="gene ID" value="PPAI004730"/>
</dbReference>
<dbReference type="GO" id="GO:0000977">
    <property type="term" value="F:RNA polymerase II transcription regulatory region sequence-specific DNA binding"/>
    <property type="evidence" value="ECO:0007669"/>
    <property type="project" value="TreeGrafter"/>
</dbReference>
<name>A0A1B0DAM5_PHLPP</name>
<evidence type="ECO:0000313" key="12">
    <source>
        <dbReference type="EnsemblMetazoa" id="PPAI004730-PA"/>
    </source>
</evidence>
<keyword evidence="3" id="KW-0479">Metal-binding</keyword>
<dbReference type="SMART" id="SM00355">
    <property type="entry name" value="ZnF_C2H2"/>
    <property type="match status" value="12"/>
</dbReference>
<keyword evidence="6" id="KW-0862">Zinc</keyword>
<dbReference type="Gene3D" id="3.40.1800.20">
    <property type="match status" value="1"/>
</dbReference>
<dbReference type="GO" id="GO:0000981">
    <property type="term" value="F:DNA-binding transcription factor activity, RNA polymerase II-specific"/>
    <property type="evidence" value="ECO:0007669"/>
    <property type="project" value="TreeGrafter"/>
</dbReference>
<dbReference type="SMART" id="SM00868">
    <property type="entry name" value="zf-AD"/>
    <property type="match status" value="1"/>
</dbReference>
<evidence type="ECO:0000256" key="2">
    <source>
        <dbReference type="ARBA" id="ARBA00006991"/>
    </source>
</evidence>
<evidence type="ECO:0008006" key="14">
    <source>
        <dbReference type="Google" id="ProtNLM"/>
    </source>
</evidence>
<keyword evidence="13" id="KW-1185">Reference proteome</keyword>
<dbReference type="VEuPathDB" id="VectorBase:PPAI004730"/>
<dbReference type="Pfam" id="PF00096">
    <property type="entry name" value="zf-C2H2"/>
    <property type="match status" value="7"/>
</dbReference>
<sequence length="590" mass="67887">QFRYKSSLKNHSVCHTGEKRFECDICFKRFTRKGEIIVHKRLHFDLRPYVCQDCGMGFRKSSNLIRHRVIHTGEANYQCHVCLRRFKWPTALKCHMNSHTGEKPYRCKYCPKAYTSNSGLIKHYANHPDIEGEVEKMTNITLSSDKVCRLCLVKEQDVYLGDKMAKDAKYCQIVMSFTNITYSPNDGLPQSICRMCACQLKNIYIFKQRCEASHETLLANFGSQDHVEYLDEVKDIPEIKTIIMKESEDVVEDQSDGIKVEDDDNGMDYYSEPEIMDSGITVKLKETTAGASGKRAREKRHQCSECGALVESPSKLVRHLRTHVLDNYKVKHSSQNGKIYSCKKCGRAYLKVKELRAHVVNGGCKKASSDLAAEVDVESGSQHIQKNEDESLFSCTKCSFTHESAEEMIEHYRVSKSCSEEVKEKPFMCEFCQKQFQYKSCLEKHLLCHTGVKRFECDICFKKFTRNGEVAMHKKRHANIRPYVCEECGSAFGKSSDLVRHRRIHTREAPYQCIVCERRFIWDTALKVHMHSHTGERPYVCKKCPKAYSSRSGLVKHRASNHQEPEADANSGTTPPNEIKILRKSSRLAR</sequence>
<organism evidence="12 13">
    <name type="scientific">Phlebotomus papatasi</name>
    <name type="common">Sandfly</name>
    <dbReference type="NCBI Taxonomy" id="29031"/>
    <lineage>
        <taxon>Eukaryota</taxon>
        <taxon>Metazoa</taxon>
        <taxon>Ecdysozoa</taxon>
        <taxon>Arthropoda</taxon>
        <taxon>Hexapoda</taxon>
        <taxon>Insecta</taxon>
        <taxon>Pterygota</taxon>
        <taxon>Neoptera</taxon>
        <taxon>Endopterygota</taxon>
        <taxon>Diptera</taxon>
        <taxon>Nematocera</taxon>
        <taxon>Psychodoidea</taxon>
        <taxon>Psychodidae</taxon>
        <taxon>Phlebotomus</taxon>
        <taxon>Phlebotomus</taxon>
    </lineage>
</organism>